<dbReference type="Proteomes" id="UP000322927">
    <property type="component" value="Chromosome"/>
</dbReference>
<feature type="compositionally biased region" description="Polar residues" evidence="1">
    <location>
        <begin position="73"/>
        <end position="84"/>
    </location>
</feature>
<dbReference type="EMBL" id="CP029192">
    <property type="protein sequence ID" value="QES38574.1"/>
    <property type="molecule type" value="Genomic_DNA"/>
</dbReference>
<evidence type="ECO:0000313" key="3">
    <source>
        <dbReference type="Proteomes" id="UP000322927"/>
    </source>
</evidence>
<dbReference type="AlphaFoldDB" id="A0A5P2C7A7"/>
<evidence type="ECO:0000256" key="1">
    <source>
        <dbReference type="SAM" id="MobiDB-lite"/>
    </source>
</evidence>
<gene>
    <name evidence="2" type="ORF">DEJ48_38825</name>
</gene>
<feature type="compositionally biased region" description="Gly residues" evidence="1">
    <location>
        <begin position="54"/>
        <end position="70"/>
    </location>
</feature>
<feature type="region of interest" description="Disordered" evidence="1">
    <location>
        <begin position="41"/>
        <end position="91"/>
    </location>
</feature>
<reference evidence="2 3" key="1">
    <citation type="submission" date="2018-05" db="EMBL/GenBank/DDBJ databases">
        <title>Streptomyces venezuelae.</title>
        <authorList>
            <person name="Kim W."/>
            <person name="Lee N."/>
            <person name="Cho B.-K."/>
        </authorList>
    </citation>
    <scope>NUCLEOTIDE SEQUENCE [LARGE SCALE GENOMIC DNA]</scope>
    <source>
        <strain evidence="2 3">ATCC 14584</strain>
    </source>
</reference>
<evidence type="ECO:0000313" key="2">
    <source>
        <dbReference type="EMBL" id="QES38574.1"/>
    </source>
</evidence>
<protein>
    <submittedName>
        <fullName evidence="2">Uncharacterized protein</fullName>
    </submittedName>
</protein>
<proteinExistence type="predicted"/>
<name>A0A5P2C7A7_STRVZ</name>
<accession>A0A5P2C7A7</accession>
<sequence length="118" mass="12117">MGSGLQVLEGRARVGVLQGRLREKLHAAAAHWIWPPATAGVQRSPGASWKSPGADGGDGAGRRSGGGRGGYLQNRSGASRSVQPLVQCPQRTGPVGCRASSWLITASVMWSSVGLAVS</sequence>
<organism evidence="2 3">
    <name type="scientific">Streptomyces venezuelae</name>
    <dbReference type="NCBI Taxonomy" id="54571"/>
    <lineage>
        <taxon>Bacteria</taxon>
        <taxon>Bacillati</taxon>
        <taxon>Actinomycetota</taxon>
        <taxon>Actinomycetes</taxon>
        <taxon>Kitasatosporales</taxon>
        <taxon>Streptomycetaceae</taxon>
        <taxon>Streptomyces</taxon>
    </lineage>
</organism>